<protein>
    <submittedName>
        <fullName evidence="4">V-type ATP synthase subunit D</fullName>
    </submittedName>
</protein>
<evidence type="ECO:0000256" key="1">
    <source>
        <dbReference type="ARBA" id="ARBA00005850"/>
    </source>
</evidence>
<organism evidence="4">
    <name type="scientific">mine drainage metagenome</name>
    <dbReference type="NCBI Taxonomy" id="410659"/>
    <lineage>
        <taxon>unclassified sequences</taxon>
        <taxon>metagenomes</taxon>
        <taxon>ecological metagenomes</taxon>
    </lineage>
</organism>
<dbReference type="InterPro" id="IPR002699">
    <property type="entry name" value="V_ATPase_D"/>
</dbReference>
<comment type="similarity">
    <text evidence="1">Belongs to the V-ATPase D subunit family.</text>
</comment>
<accession>T0Z1W7</accession>
<name>T0Z1W7_9ZZZZ</name>
<dbReference type="GO" id="GO:0046961">
    <property type="term" value="F:proton-transporting ATPase activity, rotational mechanism"/>
    <property type="evidence" value="ECO:0007669"/>
    <property type="project" value="InterPro"/>
</dbReference>
<dbReference type="EMBL" id="AUZY01010587">
    <property type="protein sequence ID" value="EQD38222.1"/>
    <property type="molecule type" value="Genomic_DNA"/>
</dbReference>
<comment type="caution">
    <text evidence="4">The sequence shown here is derived from an EMBL/GenBank/DDBJ whole genome shotgun (WGS) entry which is preliminary data.</text>
</comment>
<evidence type="ECO:0000313" key="4">
    <source>
        <dbReference type="EMBL" id="EQD38222.1"/>
    </source>
</evidence>
<reference evidence="4" key="1">
    <citation type="submission" date="2013-08" db="EMBL/GenBank/DDBJ databases">
        <authorList>
            <person name="Mendez C."/>
            <person name="Richter M."/>
            <person name="Ferrer M."/>
            <person name="Sanchez J."/>
        </authorList>
    </citation>
    <scope>NUCLEOTIDE SEQUENCE</scope>
</reference>
<dbReference type="Pfam" id="PF01813">
    <property type="entry name" value="ATP-synt_D"/>
    <property type="match status" value="1"/>
</dbReference>
<proteinExistence type="inferred from homology"/>
<keyword evidence="3" id="KW-0406">Ion transport</keyword>
<evidence type="ECO:0000256" key="2">
    <source>
        <dbReference type="ARBA" id="ARBA00022448"/>
    </source>
</evidence>
<dbReference type="AlphaFoldDB" id="T0Z1W7"/>
<dbReference type="PANTHER" id="PTHR11671">
    <property type="entry name" value="V-TYPE ATP SYNTHASE SUBUNIT D"/>
    <property type="match status" value="1"/>
</dbReference>
<feature type="non-terminal residue" evidence="4">
    <location>
        <position position="119"/>
    </location>
</feature>
<sequence length="119" mass="13511">MPNLEVTRPTRLELIRAKRRIVLAKRGLNLLKLKRSALIAEFFKISRQALELRGDLAQRLKEGYSAIREAEFAEGRVRLESVSLMLPQLQPLSVESRNVMGVRTPAIADARYDPETARA</sequence>
<evidence type="ECO:0000256" key="3">
    <source>
        <dbReference type="ARBA" id="ARBA00023065"/>
    </source>
</evidence>
<keyword evidence="2" id="KW-0813">Transport</keyword>
<gene>
    <name evidence="4" type="ORF">B1B_15914</name>
</gene>
<reference evidence="4" key="2">
    <citation type="journal article" date="2014" name="ISME J.">
        <title>Microbial stratification in low pH oxic and suboxic macroscopic growths along an acid mine drainage.</title>
        <authorList>
            <person name="Mendez-Garcia C."/>
            <person name="Mesa V."/>
            <person name="Sprenger R.R."/>
            <person name="Richter M."/>
            <person name="Diez M.S."/>
            <person name="Solano J."/>
            <person name="Bargiela R."/>
            <person name="Golyshina O.V."/>
            <person name="Manteca A."/>
            <person name="Ramos J.L."/>
            <person name="Gallego J.R."/>
            <person name="Llorente I."/>
            <person name="Martins Dos Santos V.A."/>
            <person name="Jensen O.N."/>
            <person name="Pelaez A.I."/>
            <person name="Sanchez J."/>
            <person name="Ferrer M."/>
        </authorList>
    </citation>
    <scope>NUCLEOTIDE SEQUENCE</scope>
</reference>
<dbReference type="Gene3D" id="1.10.287.3240">
    <property type="match status" value="1"/>
</dbReference>